<evidence type="ECO:0000313" key="3">
    <source>
        <dbReference type="EMBL" id="KAJ5113679.1"/>
    </source>
</evidence>
<keyword evidence="2" id="KW-0472">Membrane</keyword>
<keyword evidence="2" id="KW-1133">Transmembrane helix</keyword>
<evidence type="ECO:0000256" key="2">
    <source>
        <dbReference type="SAM" id="Phobius"/>
    </source>
</evidence>
<dbReference type="EMBL" id="JAPQKH010000002">
    <property type="protein sequence ID" value="KAJ5113679.1"/>
    <property type="molecule type" value="Genomic_DNA"/>
</dbReference>
<accession>A0A9W9G7N9</accession>
<organism evidence="3 4">
    <name type="scientific">Penicillium angulare</name>
    <dbReference type="NCBI Taxonomy" id="116970"/>
    <lineage>
        <taxon>Eukaryota</taxon>
        <taxon>Fungi</taxon>
        <taxon>Dikarya</taxon>
        <taxon>Ascomycota</taxon>
        <taxon>Pezizomycotina</taxon>
        <taxon>Eurotiomycetes</taxon>
        <taxon>Eurotiomycetidae</taxon>
        <taxon>Eurotiales</taxon>
        <taxon>Aspergillaceae</taxon>
        <taxon>Penicillium</taxon>
    </lineage>
</organism>
<protein>
    <submittedName>
        <fullName evidence="3">Uncharacterized protein</fullName>
    </submittedName>
</protein>
<proteinExistence type="predicted"/>
<comment type="caution">
    <text evidence="3">The sequence shown here is derived from an EMBL/GenBank/DDBJ whole genome shotgun (WGS) entry which is preliminary data.</text>
</comment>
<dbReference type="OrthoDB" id="4506934at2759"/>
<keyword evidence="2" id="KW-0812">Transmembrane</keyword>
<keyword evidence="4" id="KW-1185">Reference proteome</keyword>
<reference evidence="3" key="1">
    <citation type="submission" date="2022-11" db="EMBL/GenBank/DDBJ databases">
        <authorList>
            <person name="Petersen C."/>
        </authorList>
    </citation>
    <scope>NUCLEOTIDE SEQUENCE</scope>
    <source>
        <strain evidence="3">IBT 30069</strain>
    </source>
</reference>
<dbReference type="Proteomes" id="UP001149165">
    <property type="component" value="Unassembled WGS sequence"/>
</dbReference>
<feature type="region of interest" description="Disordered" evidence="1">
    <location>
        <begin position="1"/>
        <end position="52"/>
    </location>
</feature>
<gene>
    <name evidence="3" type="ORF">N7456_002213</name>
</gene>
<reference evidence="3" key="2">
    <citation type="journal article" date="2023" name="IMA Fungus">
        <title>Comparative genomic study of the Penicillium genus elucidates a diverse pangenome and 15 lateral gene transfer events.</title>
        <authorList>
            <person name="Petersen C."/>
            <person name="Sorensen T."/>
            <person name="Nielsen M.R."/>
            <person name="Sondergaard T.E."/>
            <person name="Sorensen J.L."/>
            <person name="Fitzpatrick D.A."/>
            <person name="Frisvad J.C."/>
            <person name="Nielsen K.L."/>
        </authorList>
    </citation>
    <scope>NUCLEOTIDE SEQUENCE</scope>
    <source>
        <strain evidence="3">IBT 30069</strain>
    </source>
</reference>
<feature type="transmembrane region" description="Helical" evidence="2">
    <location>
        <begin position="81"/>
        <end position="105"/>
    </location>
</feature>
<evidence type="ECO:0000256" key="1">
    <source>
        <dbReference type="SAM" id="MobiDB-lite"/>
    </source>
</evidence>
<dbReference type="AlphaFoldDB" id="A0A9W9G7N9"/>
<sequence>MGRHSVEDPVPAYEDLYEQSPSNVRTGYSDLPVDDIENQEHHHNHPSSVPLIAQNGTQHVHCEVCDRREERRERRRSKERCCTTVAVVMLIIVLLIVLLLMAIFVSRRRVTRH</sequence>
<evidence type="ECO:0000313" key="4">
    <source>
        <dbReference type="Proteomes" id="UP001149165"/>
    </source>
</evidence>
<name>A0A9W9G7N9_9EURO</name>